<keyword evidence="1" id="KW-1133">Transmembrane helix</keyword>
<feature type="transmembrane region" description="Helical" evidence="1">
    <location>
        <begin position="121"/>
        <end position="141"/>
    </location>
</feature>
<protein>
    <recommendedName>
        <fullName evidence="4">FAR-17a/AIG1-like protein</fullName>
    </recommendedName>
</protein>
<feature type="transmembrane region" description="Helical" evidence="1">
    <location>
        <begin position="61"/>
        <end position="82"/>
    </location>
</feature>
<keyword evidence="1" id="KW-0472">Membrane</keyword>
<dbReference type="AlphaFoldDB" id="A0A4R6RTW5"/>
<feature type="transmembrane region" description="Helical" evidence="1">
    <location>
        <begin position="27"/>
        <end position="49"/>
    </location>
</feature>
<comment type="caution">
    <text evidence="2">The sequence shown here is derived from an EMBL/GenBank/DDBJ whole genome shotgun (WGS) entry which is preliminary data.</text>
</comment>
<feature type="transmembrane region" description="Helical" evidence="1">
    <location>
        <begin position="89"/>
        <end position="109"/>
    </location>
</feature>
<dbReference type="OrthoDB" id="9809977at2"/>
<evidence type="ECO:0000313" key="2">
    <source>
        <dbReference type="EMBL" id="TDP90353.1"/>
    </source>
</evidence>
<reference evidence="2 3" key="1">
    <citation type="submission" date="2019-03" db="EMBL/GenBank/DDBJ databases">
        <title>Genomic analyses of the natural microbiome of Caenorhabditis elegans.</title>
        <authorList>
            <person name="Samuel B."/>
        </authorList>
    </citation>
    <scope>NUCLEOTIDE SEQUENCE [LARGE SCALE GENOMIC DNA]</scope>
    <source>
        <strain evidence="2 3">JUb18</strain>
    </source>
</reference>
<evidence type="ECO:0000256" key="1">
    <source>
        <dbReference type="SAM" id="Phobius"/>
    </source>
</evidence>
<dbReference type="InterPro" id="IPR049713">
    <property type="entry name" value="Pr6Pr-like"/>
</dbReference>
<dbReference type="EMBL" id="SNYA01000007">
    <property type="protein sequence ID" value="TDP90353.1"/>
    <property type="molecule type" value="Genomic_DNA"/>
</dbReference>
<evidence type="ECO:0000313" key="3">
    <source>
        <dbReference type="Proteomes" id="UP000295601"/>
    </source>
</evidence>
<dbReference type="NCBIfam" id="NF038065">
    <property type="entry name" value="Pr6Pr"/>
    <property type="match status" value="1"/>
</dbReference>
<feature type="transmembrane region" description="Helical" evidence="1">
    <location>
        <begin position="153"/>
        <end position="169"/>
    </location>
</feature>
<accession>A0A4R6RTW5</accession>
<keyword evidence="3" id="KW-1185">Reference proteome</keyword>
<name>A0A4R6RTW5_9MICO</name>
<proteinExistence type="predicted"/>
<gene>
    <name evidence="2" type="ORF">EDF62_2923</name>
</gene>
<dbReference type="Proteomes" id="UP000295601">
    <property type="component" value="Unassembled WGS sequence"/>
</dbReference>
<organism evidence="2 3">
    <name type="scientific">Leucobacter luti</name>
    <dbReference type="NCBI Taxonomy" id="340320"/>
    <lineage>
        <taxon>Bacteria</taxon>
        <taxon>Bacillati</taxon>
        <taxon>Actinomycetota</taxon>
        <taxon>Actinomycetes</taxon>
        <taxon>Micrococcales</taxon>
        <taxon>Microbacteriaceae</taxon>
        <taxon>Leucobacter</taxon>
    </lineage>
</organism>
<evidence type="ECO:0008006" key="4">
    <source>
        <dbReference type="Google" id="ProtNLM"/>
    </source>
</evidence>
<feature type="transmembrane region" description="Helical" evidence="1">
    <location>
        <begin position="189"/>
        <end position="210"/>
    </location>
</feature>
<keyword evidence="1" id="KW-0812">Transmembrane</keyword>
<dbReference type="RefSeq" id="WP_133617508.1">
    <property type="nucleotide sequence ID" value="NZ_SNYA01000007.1"/>
</dbReference>
<sequence>MVPPELALHLVRTPHTQNTRSFQIIGVLRIAGGVGALAVLGIVYALNIAGGDANPLNTFGYFTNLTTLLASAVTLASGTVALRNACPPTWLTLARGASASSLLIVAVVYNGLVPGTGSAPPWASFMLHLVFPALTLLDWFFIGDRPRLPWRTLGWALPYPLLWLAVTLIRGLTDGWVPYGFLLPERGPLAIALTSAGLCGALLLASALTWGATRFRGVVAPNESRTQQFPI</sequence>